<dbReference type="AlphaFoldDB" id="A0A9X6ZQJ7"/>
<dbReference type="PANTHER" id="PTHR30121:SF6">
    <property type="entry name" value="SLR6007 PROTEIN"/>
    <property type="match status" value="1"/>
</dbReference>
<accession>A0A9X6ZQJ7</accession>
<proteinExistence type="predicted"/>
<evidence type="ECO:0000313" key="3">
    <source>
        <dbReference type="Proteomes" id="UP000224003"/>
    </source>
</evidence>
<evidence type="ECO:0000313" key="2">
    <source>
        <dbReference type="EMBL" id="PFJ30985.1"/>
    </source>
</evidence>
<sequence length="343" mass="38424">MGLGANVIIVDPNGEYRRLVDTYGGQYIRLASGSKHKINPLDVEIVEEEEGKNFLVEKILGVVSIIEVMIGRKLNARQKKILLDATEETYKKFGITRNKESLFKEDVDDEYVSAPLFELDAGTKKMPTLSDLEGTLRQRGEDAVNLADELEPYTSGVLSLFNGETNVDLESNLIVFDTKDMEKELADLAMFITLEFIWNKIKRNDGKRRLLIVDEAWQLMRNEQSATYLIGVAKIARKFNAGLSIISQNVEDFLKNNGEGIITNAEMKVLLRQSNADINKLAQLFGMSASEQGFVRSAGKGEALLFLGGNRTAVQVIADELEFLLCDTSPENRDIIEQMLGRY</sequence>
<comment type="caution">
    <text evidence="2">The sequence shown here is derived from an EMBL/GenBank/DDBJ whole genome shotgun (WGS) entry which is preliminary data.</text>
</comment>
<dbReference type="Proteomes" id="UP000224003">
    <property type="component" value="Unassembled WGS sequence"/>
</dbReference>
<dbReference type="SUPFAM" id="SSF52540">
    <property type="entry name" value="P-loop containing nucleoside triphosphate hydrolases"/>
    <property type="match status" value="1"/>
</dbReference>
<name>A0A9X6ZQJ7_BACTU</name>
<dbReference type="Gene3D" id="1.10.8.730">
    <property type="match status" value="1"/>
</dbReference>
<organism evidence="2 3">
    <name type="scientific">Bacillus thuringiensis</name>
    <dbReference type="NCBI Taxonomy" id="1428"/>
    <lineage>
        <taxon>Bacteria</taxon>
        <taxon>Bacillati</taxon>
        <taxon>Bacillota</taxon>
        <taxon>Bacilli</taxon>
        <taxon>Bacillales</taxon>
        <taxon>Bacillaceae</taxon>
        <taxon>Bacillus</taxon>
        <taxon>Bacillus cereus group</taxon>
    </lineage>
</organism>
<dbReference type="InterPro" id="IPR027417">
    <property type="entry name" value="P-loop_NTPase"/>
</dbReference>
<dbReference type="EMBL" id="NUVX01000070">
    <property type="protein sequence ID" value="PFJ30985.1"/>
    <property type="molecule type" value="Genomic_DNA"/>
</dbReference>
<dbReference type="InterPro" id="IPR043964">
    <property type="entry name" value="P-loop_TraG"/>
</dbReference>
<reference evidence="2 3" key="1">
    <citation type="submission" date="2017-09" db="EMBL/GenBank/DDBJ databases">
        <title>Large-scale bioinformatics analysis of Bacillus genomes uncovers conserved roles of natural products in bacterial physiology.</title>
        <authorList>
            <consortium name="Agbiome Team Llc"/>
            <person name="Bleich R.M."/>
            <person name="Grubbs K.J."/>
            <person name="Santa Maria K.C."/>
            <person name="Allen S.E."/>
            <person name="Farag S."/>
            <person name="Shank E.A."/>
            <person name="Bowers A."/>
        </authorList>
    </citation>
    <scope>NUCLEOTIDE SEQUENCE [LARGE SCALE GENOMIC DNA]</scope>
    <source>
        <strain evidence="2 3">AFS085496</strain>
    </source>
</reference>
<dbReference type="Pfam" id="PF19044">
    <property type="entry name" value="P-loop_TraG"/>
    <property type="match status" value="1"/>
</dbReference>
<protein>
    <recommendedName>
        <fullName evidence="1">TraG P-loop domain-containing protein</fullName>
    </recommendedName>
</protein>
<dbReference type="PANTHER" id="PTHR30121">
    <property type="entry name" value="UNCHARACTERIZED PROTEIN YJGR-RELATED"/>
    <property type="match status" value="1"/>
</dbReference>
<feature type="domain" description="TraG P-loop" evidence="1">
    <location>
        <begin position="4"/>
        <end position="300"/>
    </location>
</feature>
<dbReference type="Gene3D" id="3.40.50.300">
    <property type="entry name" value="P-loop containing nucleotide triphosphate hydrolases"/>
    <property type="match status" value="1"/>
</dbReference>
<gene>
    <name evidence="2" type="ORF">COJ15_30080</name>
</gene>
<dbReference type="CDD" id="cd01127">
    <property type="entry name" value="TrwB_TraG_TraD_VirD4"/>
    <property type="match status" value="1"/>
</dbReference>
<dbReference type="InterPro" id="IPR051162">
    <property type="entry name" value="T4SS_component"/>
</dbReference>
<evidence type="ECO:0000259" key="1">
    <source>
        <dbReference type="Pfam" id="PF19044"/>
    </source>
</evidence>